<protein>
    <recommendedName>
        <fullName evidence="4">homogentisate 1,2-dioxygenase</fullName>
        <ecNumber evidence="4">1.13.11.5</ecNumber>
    </recommendedName>
</protein>
<dbReference type="PANTHER" id="PTHR11056">
    <property type="entry name" value="HOMOGENTISATE 1,2-DIOXYGENASE"/>
    <property type="match status" value="1"/>
</dbReference>
<evidence type="ECO:0000256" key="6">
    <source>
        <dbReference type="ARBA" id="ARBA00022878"/>
    </source>
</evidence>
<evidence type="ECO:0000256" key="12">
    <source>
        <dbReference type="PIRSR" id="PIRSR605708-2"/>
    </source>
</evidence>
<organism evidence="15 16">
    <name type="scientific">Rhodosorus marinus</name>
    <dbReference type="NCBI Taxonomy" id="101924"/>
    <lineage>
        <taxon>Eukaryota</taxon>
        <taxon>Rhodophyta</taxon>
        <taxon>Stylonematophyceae</taxon>
        <taxon>Stylonematales</taxon>
        <taxon>Stylonemataceae</taxon>
        <taxon>Rhodosorus</taxon>
    </lineage>
</organism>
<keyword evidence="7" id="KW-0223">Dioxygenase</keyword>
<evidence type="ECO:0000256" key="7">
    <source>
        <dbReference type="ARBA" id="ARBA00022964"/>
    </source>
</evidence>
<feature type="binding site" evidence="12">
    <location>
        <position position="352"/>
    </location>
    <ligand>
        <name>homogentisate</name>
        <dbReference type="ChEBI" id="CHEBI:16169"/>
    </ligand>
</feature>
<dbReference type="GO" id="GO:0004411">
    <property type="term" value="F:homogentisate 1,2-dioxygenase activity"/>
    <property type="evidence" value="ECO:0007669"/>
    <property type="project" value="UniProtKB-EC"/>
</dbReference>
<dbReference type="Pfam" id="PF04209">
    <property type="entry name" value="HgmA_C"/>
    <property type="match status" value="1"/>
</dbReference>
<dbReference type="CDD" id="cd07000">
    <property type="entry name" value="cupin_HGO_N"/>
    <property type="match status" value="1"/>
</dbReference>
<reference evidence="15 16" key="1">
    <citation type="journal article" date="2023" name="Nat. Commun.">
        <title>Origin of minicircular mitochondrial genomes in red algae.</title>
        <authorList>
            <person name="Lee Y."/>
            <person name="Cho C.H."/>
            <person name="Lee Y.M."/>
            <person name="Park S.I."/>
            <person name="Yang J.H."/>
            <person name="West J.A."/>
            <person name="Bhattacharya D."/>
            <person name="Yoon H.S."/>
        </authorList>
    </citation>
    <scope>NUCLEOTIDE SEQUENCE [LARGE SCALE GENOMIC DNA]</scope>
    <source>
        <strain evidence="15 16">CCMP1338</strain>
        <tissue evidence="15">Whole cell</tissue>
    </source>
</reference>
<dbReference type="InterPro" id="IPR046451">
    <property type="entry name" value="HgmA_C"/>
</dbReference>
<dbReference type="InterPro" id="IPR011051">
    <property type="entry name" value="RmlC_Cupin_sf"/>
</dbReference>
<keyword evidence="10" id="KW-0585">Phenylalanine catabolism</keyword>
<keyword evidence="5 12" id="KW-0479">Metal-binding</keyword>
<dbReference type="EC" id="1.13.11.5" evidence="4"/>
<dbReference type="SUPFAM" id="SSF51182">
    <property type="entry name" value="RmlC-like cupins"/>
    <property type="match status" value="1"/>
</dbReference>
<sequence length="448" mass="50046">MVGYSYLKGFKSHLESEALQGALPKNGRNNPQKCSFGLYAEQISGSAFTEPRASNLKTWLYKIKPSVVIGGLGEFVENAKRAPYVQQAEIVTPERLRWNPLAVEGQPPHEQQTDFVAGLRTVAAHGDPSNRDGLQIYVYTCNKPMNTSCMYNSDGDMLIVPQLGSLDIRTEVGLLHVETGYIVVIPRNIKFAVSPVSEHARGYVCEIYGRHFELPERGVIGANGLASEVDFLYPTAAFRDEDVKTEVICKFQNRFFTSWVESDPFDVVAWRGNYLPFMYDLENFCPVNSVLFDHMDPSIFTVLTSPSATPGVALLDFVVFPPRWMVQEDTFRPPYFHRNCMTEYMGLIRGTYDAKSGKGFVPGGSSLHSMGSPHGPDVESFETATSADLKPAKLGSEDVAFMFETSKMLNLTKWAIECPERDREYVACWSGFENHFRKRAKPSGGDGD</sequence>
<evidence type="ECO:0000259" key="13">
    <source>
        <dbReference type="Pfam" id="PF04209"/>
    </source>
</evidence>
<dbReference type="GO" id="GO:0006572">
    <property type="term" value="P:L-tyrosine catabolic process"/>
    <property type="evidence" value="ECO:0007669"/>
    <property type="project" value="UniProtKB-KW"/>
</dbReference>
<feature type="binding site" evidence="12">
    <location>
        <position position="374"/>
    </location>
    <ligand>
        <name>homogentisate</name>
        <dbReference type="ChEBI" id="CHEBI:16169"/>
    </ligand>
</feature>
<evidence type="ECO:0000259" key="14">
    <source>
        <dbReference type="Pfam" id="PF20510"/>
    </source>
</evidence>
<evidence type="ECO:0000256" key="1">
    <source>
        <dbReference type="ARBA" id="ARBA00001962"/>
    </source>
</evidence>
<feature type="binding site" evidence="12">
    <location>
        <position position="374"/>
    </location>
    <ligand>
        <name>Fe cation</name>
        <dbReference type="ChEBI" id="CHEBI:24875"/>
    </ligand>
</feature>
<evidence type="ECO:0000256" key="8">
    <source>
        <dbReference type="ARBA" id="ARBA00023002"/>
    </source>
</evidence>
<dbReference type="InterPro" id="IPR046452">
    <property type="entry name" value="HgmA_N"/>
</dbReference>
<feature type="binding site" evidence="12">
    <location>
        <position position="343"/>
    </location>
    <ligand>
        <name>Fe cation</name>
        <dbReference type="ChEBI" id="CHEBI:24875"/>
    </ligand>
</feature>
<dbReference type="GO" id="GO:0006559">
    <property type="term" value="P:L-phenylalanine catabolic process"/>
    <property type="evidence" value="ECO:0007669"/>
    <property type="project" value="UniProtKB-KW"/>
</dbReference>
<dbReference type="FunFam" id="2.60.120.10:FF:000034">
    <property type="entry name" value="Homogentisate 1,2-dioxygenase"/>
    <property type="match status" value="1"/>
</dbReference>
<evidence type="ECO:0000256" key="5">
    <source>
        <dbReference type="ARBA" id="ARBA00022723"/>
    </source>
</evidence>
<feature type="binding site" evidence="12">
    <location>
        <position position="337"/>
    </location>
    <ligand>
        <name>Fe cation</name>
        <dbReference type="ChEBI" id="CHEBI:24875"/>
    </ligand>
</feature>
<keyword evidence="9 12" id="KW-0408">Iron</keyword>
<comment type="caution">
    <text evidence="15">The sequence shown here is derived from an EMBL/GenBank/DDBJ whole genome shotgun (WGS) entry which is preliminary data.</text>
</comment>
<evidence type="ECO:0000256" key="11">
    <source>
        <dbReference type="PIRSR" id="PIRSR605708-1"/>
    </source>
</evidence>
<dbReference type="EMBL" id="JAMWBK010000013">
    <property type="protein sequence ID" value="KAJ8900817.1"/>
    <property type="molecule type" value="Genomic_DNA"/>
</dbReference>
<accession>A0AAV8UHZ4</accession>
<dbReference type="InterPro" id="IPR014710">
    <property type="entry name" value="RmlC-like_jellyroll"/>
</dbReference>
<dbReference type="Proteomes" id="UP001157974">
    <property type="component" value="Unassembled WGS sequence"/>
</dbReference>
<evidence type="ECO:0000256" key="2">
    <source>
        <dbReference type="ARBA" id="ARBA00004704"/>
    </source>
</evidence>
<evidence type="ECO:0000256" key="3">
    <source>
        <dbReference type="ARBA" id="ARBA00007757"/>
    </source>
</evidence>
<evidence type="ECO:0000256" key="9">
    <source>
        <dbReference type="ARBA" id="ARBA00023004"/>
    </source>
</evidence>
<comment type="pathway">
    <text evidence="2">Amino-acid degradation; L-phenylalanine degradation; acetoacetate and fumarate from L-phenylalanine: step 4/6.</text>
</comment>
<dbReference type="Pfam" id="PF20510">
    <property type="entry name" value="HgmA_N"/>
    <property type="match status" value="1"/>
</dbReference>
<feature type="domain" description="Homogentisate 1,2-dioxygenase C-terminal" evidence="13">
    <location>
        <begin position="283"/>
        <end position="436"/>
    </location>
</feature>
<evidence type="ECO:0000313" key="15">
    <source>
        <dbReference type="EMBL" id="KAJ8900817.1"/>
    </source>
</evidence>
<dbReference type="Gene3D" id="2.60.120.10">
    <property type="entry name" value="Jelly Rolls"/>
    <property type="match status" value="1"/>
</dbReference>
<name>A0AAV8UHZ4_9RHOD</name>
<proteinExistence type="inferred from homology"/>
<evidence type="ECO:0000256" key="4">
    <source>
        <dbReference type="ARBA" id="ARBA00013127"/>
    </source>
</evidence>
<dbReference type="InterPro" id="IPR005708">
    <property type="entry name" value="Homogentis_dOase"/>
</dbReference>
<gene>
    <name evidence="15" type="ORF">NDN08_000116</name>
</gene>
<evidence type="ECO:0000313" key="16">
    <source>
        <dbReference type="Proteomes" id="UP001157974"/>
    </source>
</evidence>
<evidence type="ECO:0000256" key="10">
    <source>
        <dbReference type="ARBA" id="ARBA00023232"/>
    </source>
</evidence>
<keyword evidence="8" id="KW-0560">Oxidoreductase</keyword>
<dbReference type="PANTHER" id="PTHR11056:SF0">
    <property type="entry name" value="HOMOGENTISATE 1,2-DIOXYGENASE"/>
    <property type="match status" value="1"/>
</dbReference>
<dbReference type="AlphaFoldDB" id="A0AAV8UHZ4"/>
<comment type="cofactor">
    <cofactor evidence="1 12">
        <name>Fe cation</name>
        <dbReference type="ChEBI" id="CHEBI:24875"/>
    </cofactor>
</comment>
<dbReference type="GO" id="GO:0005737">
    <property type="term" value="C:cytoplasm"/>
    <property type="evidence" value="ECO:0007669"/>
    <property type="project" value="TreeGrafter"/>
</dbReference>
<dbReference type="NCBIfam" id="TIGR01015">
    <property type="entry name" value="hmgA"/>
    <property type="match status" value="1"/>
</dbReference>
<dbReference type="GO" id="GO:0046872">
    <property type="term" value="F:metal ion binding"/>
    <property type="evidence" value="ECO:0007669"/>
    <property type="project" value="UniProtKB-KW"/>
</dbReference>
<keyword evidence="6" id="KW-0828">Tyrosine catabolism</keyword>
<comment type="similarity">
    <text evidence="3">Belongs to the homogentisate dioxygenase family.</text>
</comment>
<feature type="active site" description="Proton acceptor" evidence="11">
    <location>
        <position position="294"/>
    </location>
</feature>
<keyword evidence="16" id="KW-1185">Reference proteome</keyword>
<feature type="domain" description="Homogentisate 1,2-dioxygenase N-terminal" evidence="14">
    <location>
        <begin position="6"/>
        <end position="281"/>
    </location>
</feature>